<dbReference type="RefSeq" id="WP_326564915.1">
    <property type="nucleotide sequence ID" value="NZ_CP142149.1"/>
</dbReference>
<organism evidence="2 3">
    <name type="scientific">Amycolatopsis rhabdoformis</name>
    <dbReference type="NCBI Taxonomy" id="1448059"/>
    <lineage>
        <taxon>Bacteria</taxon>
        <taxon>Bacillati</taxon>
        <taxon>Actinomycetota</taxon>
        <taxon>Actinomycetes</taxon>
        <taxon>Pseudonocardiales</taxon>
        <taxon>Pseudonocardiaceae</taxon>
        <taxon>Amycolatopsis</taxon>
    </lineage>
</organism>
<dbReference type="EMBL" id="CP142149">
    <property type="protein sequence ID" value="WSE25948.1"/>
    <property type="molecule type" value="Genomic_DNA"/>
</dbReference>
<evidence type="ECO:0000313" key="2">
    <source>
        <dbReference type="EMBL" id="WSE25948.1"/>
    </source>
</evidence>
<gene>
    <name evidence="2" type="ORF">VSH64_24000</name>
</gene>
<evidence type="ECO:0000313" key="3">
    <source>
        <dbReference type="Proteomes" id="UP001330812"/>
    </source>
</evidence>
<accession>A0ABZ1HU35</accession>
<reference evidence="2 3" key="1">
    <citation type="journal article" date="2015" name="Int. J. Syst. Evol. Microbiol.">
        <title>Amycolatopsis rhabdoformis sp. nov., an actinomycete isolated from a tropical forest soil.</title>
        <authorList>
            <person name="Souza W.R."/>
            <person name="Silva R.E."/>
            <person name="Goodfellow M."/>
            <person name="Busarakam K."/>
            <person name="Figueiro F.S."/>
            <person name="Ferreira D."/>
            <person name="Rodrigues-Filho E."/>
            <person name="Moraes L.A.B."/>
            <person name="Zucchi T.D."/>
        </authorList>
    </citation>
    <scope>NUCLEOTIDE SEQUENCE [LARGE SCALE GENOMIC DNA]</scope>
    <source>
        <strain evidence="2 3">NCIMB 14900</strain>
    </source>
</reference>
<dbReference type="Pfam" id="PF14016">
    <property type="entry name" value="DUF4232"/>
    <property type="match status" value="1"/>
</dbReference>
<sequence length="154" mass="16102">MPEPQPPVPSRVVTSGEVPEPALVVSAGVVEAALGHRATVLTLTNNDTKSHTLDGYPVVRVLGGDGKPLEVKVSHGISYFSQDPGPKRLELKPHEKLLSVVSWSGTVTSGDKVTGEAVAVVAAPGEVEQTVPLETDLGTTGEIIVTAWLKDLPK</sequence>
<name>A0ABZ1HU35_9PSEU</name>
<feature type="domain" description="DUF4232" evidence="1">
    <location>
        <begin position="21"/>
        <end position="148"/>
    </location>
</feature>
<protein>
    <submittedName>
        <fullName evidence="2">DUF4232 domain-containing protein</fullName>
    </submittedName>
</protein>
<proteinExistence type="predicted"/>
<dbReference type="InterPro" id="IPR025326">
    <property type="entry name" value="DUF4232"/>
</dbReference>
<evidence type="ECO:0000259" key="1">
    <source>
        <dbReference type="Pfam" id="PF14016"/>
    </source>
</evidence>
<keyword evidence="3" id="KW-1185">Reference proteome</keyword>
<dbReference type="Proteomes" id="UP001330812">
    <property type="component" value="Chromosome"/>
</dbReference>